<feature type="region of interest" description="Disordered" evidence="1">
    <location>
        <begin position="430"/>
        <end position="471"/>
    </location>
</feature>
<evidence type="ECO:0000313" key="3">
    <source>
        <dbReference type="EMBL" id="KAJ8791820.1"/>
    </source>
</evidence>
<sequence>MRRGQGLWGVVLGGLVLRFHSNAGSRAGMACRVGREAGPGPPAAGHRSIPASRCCQGTRVRDNVVPGDSVPVSVNEARWPEEVGPQGYLPANVDRRPATLQRKQKEYFAFIDHYYDSRTDEVHQDTYRQIHIDIPRMSPEALILQPKVTEVRAGIRKLPSWREMGAHRPSGSTHGSWRDEFSVALKDGHFPGGRCQWSTDVFMLDSFPDCELSVDRLPDQSLCVEKRGPRGGREEARFRGAGVASVHEDPGQTEEDSTSLHAGDGPLWCLADIGGLGWLLIKCLDFGHTESWGPWPLKKRQWPTAGPVVAAVGSVLGSVWWRPWGTESVCVVPTLLPLCVALGRMTRRQGRLWGHEFGGDTELLRPAGSRSGKALLPDLGLRAPCGQEARTPGWPAPLPGAPVARLPLPPPFPWARGAGLTARSVPGVLQQPCLPEPPSPVSRSCPTGTREEGPGAGMGADGAWRLSQPDS</sequence>
<feature type="region of interest" description="Disordered" evidence="1">
    <location>
        <begin position="225"/>
        <end position="259"/>
    </location>
</feature>
<organism evidence="3 4">
    <name type="scientific">Eschrichtius robustus</name>
    <name type="common">California gray whale</name>
    <name type="synonym">Eschrichtius gibbosus</name>
    <dbReference type="NCBI Taxonomy" id="9764"/>
    <lineage>
        <taxon>Eukaryota</taxon>
        <taxon>Metazoa</taxon>
        <taxon>Chordata</taxon>
        <taxon>Craniata</taxon>
        <taxon>Vertebrata</taxon>
        <taxon>Euteleostomi</taxon>
        <taxon>Mammalia</taxon>
        <taxon>Eutheria</taxon>
        <taxon>Laurasiatheria</taxon>
        <taxon>Artiodactyla</taxon>
        <taxon>Whippomorpha</taxon>
        <taxon>Cetacea</taxon>
        <taxon>Mysticeti</taxon>
        <taxon>Eschrichtiidae</taxon>
        <taxon>Eschrichtius</taxon>
    </lineage>
</organism>
<dbReference type="Proteomes" id="UP001159641">
    <property type="component" value="Unassembled WGS sequence"/>
</dbReference>
<accession>A0AB34HLZ1</accession>
<feature type="compositionally biased region" description="Basic and acidic residues" evidence="1">
    <location>
        <begin position="225"/>
        <end position="238"/>
    </location>
</feature>
<feature type="chain" id="PRO_5044217521" evidence="2">
    <location>
        <begin position="25"/>
        <end position="471"/>
    </location>
</feature>
<dbReference type="SUPFAM" id="SSF47923">
    <property type="entry name" value="Ypt/Rab-GAP domain of gyp1p"/>
    <property type="match status" value="1"/>
</dbReference>
<feature type="signal peptide" evidence="2">
    <location>
        <begin position="1"/>
        <end position="24"/>
    </location>
</feature>
<keyword evidence="2" id="KW-0732">Signal</keyword>
<protein>
    <submittedName>
        <fullName evidence="3">Uncharacterized protein</fullName>
    </submittedName>
</protein>
<comment type="caution">
    <text evidence="3">The sequence shown here is derived from an EMBL/GenBank/DDBJ whole genome shotgun (WGS) entry which is preliminary data.</text>
</comment>
<evidence type="ECO:0000313" key="4">
    <source>
        <dbReference type="Proteomes" id="UP001159641"/>
    </source>
</evidence>
<evidence type="ECO:0000256" key="1">
    <source>
        <dbReference type="SAM" id="MobiDB-lite"/>
    </source>
</evidence>
<reference evidence="3 4" key="1">
    <citation type="submission" date="2022-11" db="EMBL/GenBank/DDBJ databases">
        <title>Whole genome sequence of Eschrichtius robustus ER-17-0199.</title>
        <authorList>
            <person name="Bruniche-Olsen A."/>
            <person name="Black A.N."/>
            <person name="Fields C.J."/>
            <person name="Walden K."/>
            <person name="Dewoody J.A."/>
        </authorList>
    </citation>
    <scope>NUCLEOTIDE SEQUENCE [LARGE SCALE GENOMIC DNA]</scope>
    <source>
        <strain evidence="3">ER-17-0199</strain>
        <tissue evidence="3">Blubber</tissue>
    </source>
</reference>
<gene>
    <name evidence="3" type="ORF">J1605_020542</name>
</gene>
<dbReference type="EMBL" id="JAIQCJ010001201">
    <property type="protein sequence ID" value="KAJ8791820.1"/>
    <property type="molecule type" value="Genomic_DNA"/>
</dbReference>
<proteinExistence type="predicted"/>
<name>A0AB34HLZ1_ESCRO</name>
<evidence type="ECO:0000256" key="2">
    <source>
        <dbReference type="SAM" id="SignalP"/>
    </source>
</evidence>
<dbReference type="AlphaFoldDB" id="A0AB34HLZ1"/>
<dbReference type="InterPro" id="IPR035969">
    <property type="entry name" value="Rab-GAP_TBC_sf"/>
</dbReference>
<keyword evidence="4" id="KW-1185">Reference proteome</keyword>